<dbReference type="HOGENOM" id="CLU_2280608_0_0_1"/>
<dbReference type="EnsemblMetazoa" id="MESCA005583-RA">
    <property type="protein sequence ID" value="MESCA005583-PA"/>
    <property type="gene ID" value="MESCA005583"/>
</dbReference>
<evidence type="ECO:0000313" key="2">
    <source>
        <dbReference type="Proteomes" id="UP000015102"/>
    </source>
</evidence>
<dbReference type="EMBL" id="CAQQ02039877">
    <property type="status" value="NOT_ANNOTATED_CDS"/>
    <property type="molecule type" value="Genomic_DNA"/>
</dbReference>
<reference evidence="2" key="1">
    <citation type="submission" date="2013-02" db="EMBL/GenBank/DDBJ databases">
        <authorList>
            <person name="Hughes D."/>
        </authorList>
    </citation>
    <scope>NUCLEOTIDE SEQUENCE</scope>
    <source>
        <strain>Durham</strain>
        <strain evidence="2">NC isolate 2 -- Noor lab</strain>
    </source>
</reference>
<name>T1GPP7_MEGSC</name>
<keyword evidence="2" id="KW-1185">Reference proteome</keyword>
<proteinExistence type="predicted"/>
<dbReference type="Proteomes" id="UP000015102">
    <property type="component" value="Unassembled WGS sequence"/>
</dbReference>
<reference evidence="1" key="2">
    <citation type="submission" date="2015-06" db="UniProtKB">
        <authorList>
            <consortium name="EnsemblMetazoa"/>
        </authorList>
    </citation>
    <scope>IDENTIFICATION</scope>
</reference>
<sequence>MKTKLSWRVHKGCEDDEGHACWCQILLVLALEFSDKVGNQRLSKSSPPKWVSLAVHLTSKIPSSMDKMETSKIFNCAKRNSTGKGVIDFNHFSLKRTYRSIS</sequence>
<dbReference type="EMBL" id="CAQQ02039876">
    <property type="status" value="NOT_ANNOTATED_CDS"/>
    <property type="molecule type" value="Genomic_DNA"/>
</dbReference>
<organism evidence="1 2">
    <name type="scientific">Megaselia scalaris</name>
    <name type="common">Humpbacked fly</name>
    <name type="synonym">Phora scalaris</name>
    <dbReference type="NCBI Taxonomy" id="36166"/>
    <lineage>
        <taxon>Eukaryota</taxon>
        <taxon>Metazoa</taxon>
        <taxon>Ecdysozoa</taxon>
        <taxon>Arthropoda</taxon>
        <taxon>Hexapoda</taxon>
        <taxon>Insecta</taxon>
        <taxon>Pterygota</taxon>
        <taxon>Neoptera</taxon>
        <taxon>Endopterygota</taxon>
        <taxon>Diptera</taxon>
        <taxon>Brachycera</taxon>
        <taxon>Muscomorpha</taxon>
        <taxon>Platypezoidea</taxon>
        <taxon>Phoridae</taxon>
        <taxon>Megaseliini</taxon>
        <taxon>Megaselia</taxon>
    </lineage>
</organism>
<accession>T1GPP7</accession>
<protein>
    <submittedName>
        <fullName evidence="1">Uncharacterized protein</fullName>
    </submittedName>
</protein>
<evidence type="ECO:0000313" key="1">
    <source>
        <dbReference type="EnsemblMetazoa" id="MESCA005583-PA"/>
    </source>
</evidence>
<dbReference type="AlphaFoldDB" id="T1GPP7"/>